<feature type="domain" description="Aspartate/glutamate/uridylate kinase" evidence="10">
    <location>
        <begin position="5"/>
        <end position="241"/>
    </location>
</feature>
<dbReference type="Pfam" id="PF00696">
    <property type="entry name" value="AA_kinase"/>
    <property type="match status" value="1"/>
</dbReference>
<dbReference type="PANTHER" id="PTHR43654">
    <property type="entry name" value="GLUTAMATE 5-KINASE"/>
    <property type="match status" value="1"/>
</dbReference>
<proteinExistence type="inferred from homology"/>
<sequence length="260" mass="29148">MPEDIVILKFGGSVITDKKSEIPKVNHKALDRICNILKDKERNMIIVHGAGSYGHPIAKRYALAEGLDGSQEQKKAIKETRKQVHELNQLLCGRLQESGIKTKSVIPSQSMKTRGSREIENFPISEFDKSLKEGIIPITFGDVTEDLIQGINILSGDVIMMELARIYEPRLTVFVMDYPGVMKGRPEDEKSEIIPLVDSETRESIKKYYGEERITDVTGGLVGKLECAARIAEHSQCWITNLDHLEDCICGDFYGSRVIP</sequence>
<dbReference type="Gene3D" id="3.40.1160.10">
    <property type="entry name" value="Acetylglutamate kinase-like"/>
    <property type="match status" value="1"/>
</dbReference>
<dbReference type="InterPro" id="IPR001048">
    <property type="entry name" value="Asp/Glu/Uridylate_kinase"/>
</dbReference>
<dbReference type="GO" id="GO:0016114">
    <property type="term" value="P:terpenoid biosynthetic process"/>
    <property type="evidence" value="ECO:0007669"/>
    <property type="project" value="TreeGrafter"/>
</dbReference>
<dbReference type="EMBL" id="UINC01000184">
    <property type="protein sequence ID" value="SUZ50695.1"/>
    <property type="molecule type" value="Genomic_DNA"/>
</dbReference>
<dbReference type="EC" id="2.7.4.26" evidence="2"/>
<dbReference type="InterPro" id="IPR024192">
    <property type="entry name" value="Fosfomycin_R_FomA-type"/>
</dbReference>
<reference evidence="11" key="1">
    <citation type="submission" date="2018-05" db="EMBL/GenBank/DDBJ databases">
        <authorList>
            <person name="Lanie J.A."/>
            <person name="Ng W.-L."/>
            <person name="Kazmierczak K.M."/>
            <person name="Andrzejewski T.M."/>
            <person name="Davidsen T.M."/>
            <person name="Wayne K.J."/>
            <person name="Tettelin H."/>
            <person name="Glass J.I."/>
            <person name="Rusch D."/>
            <person name="Podicherti R."/>
            <person name="Tsui H.-C.T."/>
            <person name="Winkler M.E."/>
        </authorList>
    </citation>
    <scope>NUCLEOTIDE SEQUENCE</scope>
</reference>
<evidence type="ECO:0000256" key="5">
    <source>
        <dbReference type="ARBA" id="ARBA00022741"/>
    </source>
</evidence>
<organism evidence="11">
    <name type="scientific">marine metagenome</name>
    <dbReference type="NCBI Taxonomy" id="408172"/>
    <lineage>
        <taxon>unclassified sequences</taxon>
        <taxon>metagenomes</taxon>
        <taxon>ecological metagenomes</taxon>
    </lineage>
</organism>
<dbReference type="GO" id="GO:0005829">
    <property type="term" value="C:cytosol"/>
    <property type="evidence" value="ECO:0007669"/>
    <property type="project" value="TreeGrafter"/>
</dbReference>
<dbReference type="InterPro" id="IPR036393">
    <property type="entry name" value="AceGlu_kinase-like_sf"/>
</dbReference>
<dbReference type="SUPFAM" id="SSF53633">
    <property type="entry name" value="Carbamate kinase-like"/>
    <property type="match status" value="1"/>
</dbReference>
<keyword evidence="8" id="KW-0414">Isoprene biosynthesis</keyword>
<evidence type="ECO:0000256" key="4">
    <source>
        <dbReference type="ARBA" id="ARBA00022679"/>
    </source>
</evidence>
<comment type="similarity">
    <text evidence="1">Belongs to the isopentenyl phosphate kinase family.</text>
</comment>
<dbReference type="GO" id="GO:0102043">
    <property type="term" value="F:isopentenyl phosphate kinase activity"/>
    <property type="evidence" value="ECO:0007669"/>
    <property type="project" value="UniProtKB-EC"/>
</dbReference>
<keyword evidence="6" id="KW-0418">Kinase</keyword>
<name>A0A381N860_9ZZZZ</name>
<dbReference type="AlphaFoldDB" id="A0A381N860"/>
<evidence type="ECO:0000256" key="2">
    <source>
        <dbReference type="ARBA" id="ARBA00012908"/>
    </source>
</evidence>
<keyword evidence="5" id="KW-0547">Nucleotide-binding</keyword>
<gene>
    <name evidence="11" type="ORF">METZ01_LOCUS3549</name>
</gene>
<dbReference type="GO" id="GO:0016301">
    <property type="term" value="F:kinase activity"/>
    <property type="evidence" value="ECO:0007669"/>
    <property type="project" value="UniProtKB-KW"/>
</dbReference>
<dbReference type="GO" id="GO:0005524">
    <property type="term" value="F:ATP binding"/>
    <property type="evidence" value="ECO:0007669"/>
    <property type="project" value="UniProtKB-KW"/>
</dbReference>
<evidence type="ECO:0000313" key="11">
    <source>
        <dbReference type="EMBL" id="SUZ50695.1"/>
    </source>
</evidence>
<dbReference type="PIRSF" id="PIRSF016496">
    <property type="entry name" value="Kin_FomA"/>
    <property type="match status" value="1"/>
</dbReference>
<comment type="catalytic activity">
    <reaction evidence="9">
        <text>isopentenyl phosphate + ATP = isopentenyl diphosphate + ADP</text>
        <dbReference type="Rhea" id="RHEA:33963"/>
        <dbReference type="ChEBI" id="CHEBI:30616"/>
        <dbReference type="ChEBI" id="CHEBI:65078"/>
        <dbReference type="ChEBI" id="CHEBI:128769"/>
        <dbReference type="ChEBI" id="CHEBI:456216"/>
        <dbReference type="EC" id="2.7.4.26"/>
    </reaction>
</comment>
<evidence type="ECO:0000256" key="1">
    <source>
        <dbReference type="ARBA" id="ARBA00010540"/>
    </source>
</evidence>
<keyword evidence="4" id="KW-0808">Transferase</keyword>
<protein>
    <recommendedName>
        <fullName evidence="3">Isopentenyl phosphate kinase</fullName>
        <ecNumber evidence="2">2.7.4.26</ecNumber>
    </recommendedName>
</protein>
<evidence type="ECO:0000256" key="3">
    <source>
        <dbReference type="ARBA" id="ARBA00017267"/>
    </source>
</evidence>
<evidence type="ECO:0000256" key="7">
    <source>
        <dbReference type="ARBA" id="ARBA00022840"/>
    </source>
</evidence>
<dbReference type="NCBIfam" id="NF040647">
    <property type="entry name" value="IPPK_Arch"/>
    <property type="match status" value="1"/>
</dbReference>
<keyword evidence="7" id="KW-0067">ATP-binding</keyword>
<dbReference type="PANTHER" id="PTHR43654:SF1">
    <property type="entry name" value="ISOPENTENYL PHOSPHATE KINASE"/>
    <property type="match status" value="1"/>
</dbReference>
<accession>A0A381N860</accession>
<evidence type="ECO:0000256" key="9">
    <source>
        <dbReference type="ARBA" id="ARBA00049063"/>
    </source>
</evidence>
<evidence type="ECO:0000256" key="6">
    <source>
        <dbReference type="ARBA" id="ARBA00022777"/>
    </source>
</evidence>
<evidence type="ECO:0000259" key="10">
    <source>
        <dbReference type="Pfam" id="PF00696"/>
    </source>
</evidence>
<evidence type="ECO:0000256" key="8">
    <source>
        <dbReference type="ARBA" id="ARBA00023229"/>
    </source>
</evidence>